<comment type="catalytic activity">
    <reaction evidence="1 8">
        <text>Thiol-dependent hydrolysis of ester, thioester, amide, peptide and isopeptide bonds formed by the C-terminal Gly of ubiquitin (a 76-residue protein attached to proteins as an intracellular targeting signal).</text>
        <dbReference type="EC" id="3.4.19.12"/>
    </reaction>
</comment>
<evidence type="ECO:0000256" key="3">
    <source>
        <dbReference type="ARBA" id="ARBA00022670"/>
    </source>
</evidence>
<dbReference type="CDD" id="cd09616">
    <property type="entry name" value="Peptidase_C12_UCH_L1_L3"/>
    <property type="match status" value="1"/>
</dbReference>
<dbReference type="OrthoDB" id="427186at2759"/>
<dbReference type="InterPro" id="IPR038765">
    <property type="entry name" value="Papain-like_cys_pep_sf"/>
</dbReference>
<evidence type="ECO:0000256" key="1">
    <source>
        <dbReference type="ARBA" id="ARBA00000707"/>
    </source>
</evidence>
<evidence type="ECO:0000259" key="9">
    <source>
        <dbReference type="PROSITE" id="PS52048"/>
    </source>
</evidence>
<dbReference type="STRING" id="86259.A0A4Z1PPN3"/>
<dbReference type="SUPFAM" id="SSF54001">
    <property type="entry name" value="Cysteine proteinases"/>
    <property type="match status" value="1"/>
</dbReference>
<dbReference type="EMBL" id="SNSC02000001">
    <property type="protein sequence ID" value="TID27974.1"/>
    <property type="molecule type" value="Genomic_DNA"/>
</dbReference>
<keyword evidence="6 8" id="KW-0788">Thiol protease</keyword>
<name>A0A4Z1PPN3_9PEZI</name>
<keyword evidence="5 8" id="KW-0378">Hydrolase</keyword>
<dbReference type="GO" id="GO:0016579">
    <property type="term" value="P:protein deubiquitination"/>
    <property type="evidence" value="ECO:0007669"/>
    <property type="project" value="TreeGrafter"/>
</dbReference>
<comment type="caution">
    <text evidence="7">Lacks conserved residue(s) required for the propagation of feature annotation.</text>
</comment>
<dbReference type="InterPro" id="IPR001578">
    <property type="entry name" value="Peptidase_C12_UCH"/>
</dbReference>
<dbReference type="AlphaFoldDB" id="A0A4Z1PPN3"/>
<dbReference type="PROSITE" id="PS52048">
    <property type="entry name" value="UCH_DOMAIN"/>
    <property type="match status" value="1"/>
</dbReference>
<comment type="caution">
    <text evidence="10">The sequence shown here is derived from an EMBL/GenBank/DDBJ whole genome shotgun (WGS) entry which is preliminary data.</text>
</comment>
<dbReference type="GO" id="GO:0004843">
    <property type="term" value="F:cysteine-type deubiquitinase activity"/>
    <property type="evidence" value="ECO:0007669"/>
    <property type="project" value="UniProtKB-EC"/>
</dbReference>
<dbReference type="Proteomes" id="UP000298493">
    <property type="component" value="Unassembled WGS sequence"/>
</dbReference>
<evidence type="ECO:0000256" key="8">
    <source>
        <dbReference type="RuleBase" id="RU361215"/>
    </source>
</evidence>
<dbReference type="PANTHER" id="PTHR10589:SF17">
    <property type="entry name" value="UBIQUITIN CARBOXYL-TERMINAL HYDROLASE"/>
    <property type="match status" value="1"/>
</dbReference>
<dbReference type="GO" id="GO:0006511">
    <property type="term" value="P:ubiquitin-dependent protein catabolic process"/>
    <property type="evidence" value="ECO:0007669"/>
    <property type="project" value="UniProtKB-UniRule"/>
</dbReference>
<evidence type="ECO:0000256" key="7">
    <source>
        <dbReference type="PROSITE-ProRule" id="PRU01393"/>
    </source>
</evidence>
<dbReference type="PRINTS" id="PR00707">
    <property type="entry name" value="UBCTHYDRLASE"/>
</dbReference>
<keyword evidence="3 8" id="KW-0645">Protease</keyword>
<evidence type="ECO:0000256" key="5">
    <source>
        <dbReference type="ARBA" id="ARBA00022801"/>
    </source>
</evidence>
<evidence type="ECO:0000256" key="6">
    <source>
        <dbReference type="ARBA" id="ARBA00022807"/>
    </source>
</evidence>
<gene>
    <name evidence="10" type="ORF">E6O75_ATG00741</name>
</gene>
<feature type="domain" description="UCH catalytic" evidence="9">
    <location>
        <begin position="11"/>
        <end position="242"/>
    </location>
</feature>
<dbReference type="GO" id="GO:0005737">
    <property type="term" value="C:cytoplasm"/>
    <property type="evidence" value="ECO:0007669"/>
    <property type="project" value="TreeGrafter"/>
</dbReference>
<organism evidence="10 11">
    <name type="scientific">Venturia nashicola</name>
    <dbReference type="NCBI Taxonomy" id="86259"/>
    <lineage>
        <taxon>Eukaryota</taxon>
        <taxon>Fungi</taxon>
        <taxon>Dikarya</taxon>
        <taxon>Ascomycota</taxon>
        <taxon>Pezizomycotina</taxon>
        <taxon>Dothideomycetes</taxon>
        <taxon>Pleosporomycetidae</taxon>
        <taxon>Venturiales</taxon>
        <taxon>Venturiaceae</taxon>
        <taxon>Venturia</taxon>
    </lineage>
</organism>
<evidence type="ECO:0000256" key="2">
    <source>
        <dbReference type="ARBA" id="ARBA00009326"/>
    </source>
</evidence>
<dbReference type="EC" id="3.4.19.12" evidence="8"/>
<evidence type="ECO:0000313" key="11">
    <source>
        <dbReference type="Proteomes" id="UP000298493"/>
    </source>
</evidence>
<accession>A0A4Z1PPN3</accession>
<proteinExistence type="inferred from homology"/>
<dbReference type="PANTHER" id="PTHR10589">
    <property type="entry name" value="UBIQUITIN CARBOXYL-TERMINAL HYDROLASE"/>
    <property type="match status" value="1"/>
</dbReference>
<dbReference type="Pfam" id="PF01088">
    <property type="entry name" value="Peptidase_C12"/>
    <property type="match status" value="1"/>
</dbReference>
<reference evidence="10 11" key="1">
    <citation type="submission" date="2019-04" db="EMBL/GenBank/DDBJ databases">
        <title>High contiguity whole genome sequence and gene annotation resource for two Venturia nashicola isolates.</title>
        <authorList>
            <person name="Prokchorchik M."/>
            <person name="Won K."/>
            <person name="Lee Y."/>
            <person name="Choi E.D."/>
            <person name="Segonzac C."/>
            <person name="Sohn K.H."/>
        </authorList>
    </citation>
    <scope>NUCLEOTIDE SEQUENCE [LARGE SCALE GENOMIC DNA]</scope>
    <source>
        <strain evidence="10 11">PRI2</strain>
    </source>
</reference>
<evidence type="ECO:0000313" key="10">
    <source>
        <dbReference type="EMBL" id="TID27974.1"/>
    </source>
</evidence>
<dbReference type="InterPro" id="IPR036959">
    <property type="entry name" value="Peptidase_C12_UCH_sf"/>
</dbReference>
<keyword evidence="11" id="KW-1185">Reference proteome</keyword>
<dbReference type="Gene3D" id="3.40.532.10">
    <property type="entry name" value="Peptidase C12, ubiquitin carboxyl-terminal hydrolase"/>
    <property type="match status" value="1"/>
</dbReference>
<keyword evidence="4 8" id="KW-0833">Ubl conjugation pathway</keyword>
<sequence>MDPHAVESKKIWVPLENNPAVMNHLGRKLGASTTLSFTDVYSLTEPSLLAMVPRPVHALLFLYPGTVLSARDLAMELEDQEQYESCGPDEPVLWFHQTIGHACGLIGLLHCLTNGEAAKHILPGSDLHKLIEMATPLKPKERAQLLYDSDILEKAHKEAARTGDSRAPTIDEPVLYGFTAFVKGKDGHLWELEGQRKGPVDRGVLEEGEDVLSEKALQLGPLRIINREKASEQRFSCLALVDTDKSSAGLINNEAWN</sequence>
<evidence type="ECO:0000256" key="4">
    <source>
        <dbReference type="ARBA" id="ARBA00022786"/>
    </source>
</evidence>
<protein>
    <recommendedName>
        <fullName evidence="8">Ubiquitin carboxyl-terminal hydrolase</fullName>
        <ecNumber evidence="8">3.4.19.12</ecNumber>
    </recommendedName>
</protein>
<comment type="similarity">
    <text evidence="2 7 8">Belongs to the peptidase C12 family.</text>
</comment>
<dbReference type="FunFam" id="3.40.532.10:FF:000008">
    <property type="entry name" value="Ubiquitin carboxyl-terminal hydrolase"/>
    <property type="match status" value="1"/>
</dbReference>